<dbReference type="Proteomes" id="UP000241769">
    <property type="component" value="Unassembled WGS sequence"/>
</dbReference>
<evidence type="ECO:0000313" key="2">
    <source>
        <dbReference type="Proteomes" id="UP000241769"/>
    </source>
</evidence>
<dbReference type="OrthoDB" id="16824at2759"/>
<accession>A0A2P6MYG6</accession>
<dbReference type="InParanoid" id="A0A2P6MYG6"/>
<keyword evidence="2" id="KW-1185">Reference proteome</keyword>
<dbReference type="Pfam" id="PF08520">
    <property type="entry name" value="Mitofissin"/>
    <property type="match status" value="1"/>
</dbReference>
<name>A0A2P6MYG6_9EUKA</name>
<protein>
    <submittedName>
        <fullName evidence="1">Uncharacterized protein</fullName>
    </submittedName>
</protein>
<dbReference type="GO" id="GO:0005737">
    <property type="term" value="C:cytoplasm"/>
    <property type="evidence" value="ECO:0007669"/>
    <property type="project" value="TreeGrafter"/>
</dbReference>
<proteinExistence type="predicted"/>
<dbReference type="PANTHER" id="PTHR28075:SF1">
    <property type="entry name" value="DUF1748-DOMAIN-CONTAINING PROTEIN"/>
    <property type="match status" value="1"/>
</dbReference>
<comment type="caution">
    <text evidence="1">The sequence shown here is derived from an EMBL/GenBank/DDBJ whole genome shotgun (WGS) entry which is preliminary data.</text>
</comment>
<gene>
    <name evidence="1" type="ORF">PROFUN_11753</name>
</gene>
<reference evidence="1 2" key="1">
    <citation type="journal article" date="2018" name="Genome Biol. Evol.">
        <title>Multiple Roots of Fruiting Body Formation in Amoebozoa.</title>
        <authorList>
            <person name="Hillmann F."/>
            <person name="Forbes G."/>
            <person name="Novohradska S."/>
            <person name="Ferling I."/>
            <person name="Riege K."/>
            <person name="Groth M."/>
            <person name="Westermann M."/>
            <person name="Marz M."/>
            <person name="Spaller T."/>
            <person name="Winckler T."/>
            <person name="Schaap P."/>
            <person name="Glockner G."/>
        </authorList>
    </citation>
    <scope>NUCLEOTIDE SEQUENCE [LARGE SCALE GENOMIC DNA]</scope>
    <source>
        <strain evidence="1 2">Jena</strain>
    </source>
</reference>
<sequence>MLSEIVIKYAAEATLISTALAGVRRSVGLDMPRFLANRLPQGTAQNFAHKYLDVGEFCFEKGAGLFRKAAAGPEKIEPLAEKVEAATEKVAKAASKGKKKKASE</sequence>
<dbReference type="PANTHER" id="PTHR28075">
    <property type="entry name" value="CHROMOSOME 16, WHOLE GENOME SHOTGUN SEQUENCE"/>
    <property type="match status" value="1"/>
</dbReference>
<dbReference type="AlphaFoldDB" id="A0A2P6MYG6"/>
<evidence type="ECO:0000313" key="1">
    <source>
        <dbReference type="EMBL" id="PRP76750.1"/>
    </source>
</evidence>
<dbReference type="InterPro" id="IPR013726">
    <property type="entry name" value="Mitofissin"/>
</dbReference>
<organism evidence="1 2">
    <name type="scientific">Planoprotostelium fungivorum</name>
    <dbReference type="NCBI Taxonomy" id="1890364"/>
    <lineage>
        <taxon>Eukaryota</taxon>
        <taxon>Amoebozoa</taxon>
        <taxon>Evosea</taxon>
        <taxon>Variosea</taxon>
        <taxon>Cavosteliida</taxon>
        <taxon>Cavosteliaceae</taxon>
        <taxon>Planoprotostelium</taxon>
    </lineage>
</organism>
<dbReference type="EMBL" id="MDYQ01000304">
    <property type="protein sequence ID" value="PRP76750.1"/>
    <property type="molecule type" value="Genomic_DNA"/>
</dbReference>